<dbReference type="Proteomes" id="UP001420932">
    <property type="component" value="Unassembled WGS sequence"/>
</dbReference>
<dbReference type="InterPro" id="IPR002048">
    <property type="entry name" value="EF_hand_dom"/>
</dbReference>
<dbReference type="Pfam" id="PF23559">
    <property type="entry name" value="WHD_DRP"/>
    <property type="match status" value="1"/>
</dbReference>
<dbReference type="InterPro" id="IPR058922">
    <property type="entry name" value="WHD_DRP"/>
</dbReference>
<dbReference type="InterPro" id="IPR055414">
    <property type="entry name" value="LRR_R13L4/SHOC2-like"/>
</dbReference>
<dbReference type="InterPro" id="IPR038005">
    <property type="entry name" value="RX-like_CC"/>
</dbReference>
<feature type="domain" description="EF-hand" evidence="6">
    <location>
        <begin position="472"/>
        <end position="507"/>
    </location>
</feature>
<accession>A0AAP0E6P3</accession>
<dbReference type="FunFam" id="1.10.10.10:FF:000322">
    <property type="entry name" value="Probable disease resistance protein At1g63360"/>
    <property type="match status" value="1"/>
</dbReference>
<keyword evidence="3" id="KW-0547">Nucleotide-binding</keyword>
<dbReference type="Gene3D" id="3.40.50.300">
    <property type="entry name" value="P-loop containing nucleotide triphosphate hydrolases"/>
    <property type="match status" value="1"/>
</dbReference>
<dbReference type="SMART" id="SM00369">
    <property type="entry name" value="LRR_TYP"/>
    <property type="match status" value="4"/>
</dbReference>
<keyword evidence="2" id="KW-0677">Repeat</keyword>
<dbReference type="SUPFAM" id="SSF52540">
    <property type="entry name" value="P-loop containing nucleoside triphosphate hydrolases"/>
    <property type="match status" value="1"/>
</dbReference>
<reference evidence="7 8" key="1">
    <citation type="submission" date="2024-01" db="EMBL/GenBank/DDBJ databases">
        <title>Genome assemblies of Stephania.</title>
        <authorList>
            <person name="Yang L."/>
        </authorList>
    </citation>
    <scope>NUCLEOTIDE SEQUENCE [LARGE SCALE GENOMIC DNA]</scope>
    <source>
        <strain evidence="7">YNDBR</strain>
        <tissue evidence="7">Leaf</tissue>
    </source>
</reference>
<dbReference type="InterPro" id="IPR032675">
    <property type="entry name" value="LRR_dom_sf"/>
</dbReference>
<dbReference type="PRINTS" id="PR00019">
    <property type="entry name" value="LEURICHRPT"/>
</dbReference>
<dbReference type="PROSITE" id="PS50222">
    <property type="entry name" value="EF_HAND_2"/>
    <property type="match status" value="1"/>
</dbReference>
<evidence type="ECO:0000256" key="4">
    <source>
        <dbReference type="ARBA" id="ARBA00022821"/>
    </source>
</evidence>
<dbReference type="SUPFAM" id="SSF52058">
    <property type="entry name" value="L domain-like"/>
    <property type="match status" value="2"/>
</dbReference>
<dbReference type="Gene3D" id="1.10.8.430">
    <property type="entry name" value="Helical domain of apoptotic protease-activating factors"/>
    <property type="match status" value="1"/>
</dbReference>
<dbReference type="InterPro" id="IPR036388">
    <property type="entry name" value="WH-like_DNA-bd_sf"/>
</dbReference>
<dbReference type="InterPro" id="IPR001611">
    <property type="entry name" value="Leu-rich_rpt"/>
</dbReference>
<dbReference type="GO" id="GO:0005509">
    <property type="term" value="F:calcium ion binding"/>
    <property type="evidence" value="ECO:0007669"/>
    <property type="project" value="InterPro"/>
</dbReference>
<dbReference type="Pfam" id="PF25019">
    <property type="entry name" value="LRR_R13L1-DRL21"/>
    <property type="match status" value="1"/>
</dbReference>
<evidence type="ECO:0000256" key="5">
    <source>
        <dbReference type="ARBA" id="ARBA00022840"/>
    </source>
</evidence>
<evidence type="ECO:0000313" key="7">
    <source>
        <dbReference type="EMBL" id="KAK9087619.1"/>
    </source>
</evidence>
<dbReference type="Pfam" id="PF23598">
    <property type="entry name" value="LRR_14"/>
    <property type="match status" value="2"/>
</dbReference>
<evidence type="ECO:0000313" key="8">
    <source>
        <dbReference type="Proteomes" id="UP001420932"/>
    </source>
</evidence>
<evidence type="ECO:0000256" key="3">
    <source>
        <dbReference type="ARBA" id="ARBA00022741"/>
    </source>
</evidence>
<dbReference type="Pfam" id="PF00931">
    <property type="entry name" value="NB-ARC"/>
    <property type="match status" value="1"/>
</dbReference>
<evidence type="ECO:0000259" key="6">
    <source>
        <dbReference type="PROSITE" id="PS50222"/>
    </source>
</evidence>
<dbReference type="PANTHER" id="PTHR36766">
    <property type="entry name" value="PLANT BROAD-SPECTRUM MILDEW RESISTANCE PROTEIN RPW8"/>
    <property type="match status" value="1"/>
</dbReference>
<dbReference type="CDD" id="cd14798">
    <property type="entry name" value="RX-CC_like"/>
    <property type="match status" value="1"/>
</dbReference>
<sequence>MSDAILGVLFGNLNTLIQREFGLIWGVKHDLETLSSTLTTIQAVLEDAEAKQFNDKSIKNWLSKLKDAAYDADDILDEWRTRFDVDDHTPFTTNSCINQVPCSPNHFFRDLKNLVFRYRTAKEIKEMMRKFDAIAKERSSFNLIEGRSAERVAQSSHSSRVTSSVVNEPKIYGRDSDIEKILHVLLGEGENVQRDGVLVCPIVGIGGLGKTTLAQMVYNDERVVKYFKERMWVCVSEDFDVQRLTKLMIESLSGRSCDLTSLDAMQCKLREMLGGKKFLLVLDDVWSDDQSEWNKLKSSVNCGVEGSSIIVTTRLPRVASIASTIPPHELSFLTQNECWELFKGYAFGLGNEENPNLEKIGYEIVQKCGGVPLAAKALGSLLRFRSDETQWEAIRDSEIWETDRGNENMIMPALKLSYNNLSPDLRQCFAYCSVFPKDHLMVKRKLIYLWMANGFIQSDGRTELEDIGESVFSELVARSMFQDIDKDENGNIKFCKMHDLLHDLASFVAVNECLNMNVVEAKNISRKPRHLSMSVPDCNSVSIQFLSLQRLLRALIFDVEFRLDISEPDLLIICRLKCLRVLSLDGFRVEALPSSIKNLIHLRYLDISGCSLGSLHESFGRLRNLQMLDLSQNNLKLLPASFSDLEKLRFLNLIGNTNLIELPGSIGRLTNLRVMDMSRNKFKMLPSSIGDLGQLRFLSLSDNEDLISLPDSIGRLRNLQKLDLSKNKLKALPSSIGDLEQLKLLNLSQSQELQYLPDSICGLINLRTLELRQSLELKALPKNIGNMRNLRHLYNDYCHGMNEMPFSIGKLTCLEELEEFIVRYVKENAEQNEGRDGAGIEELRGLNLLRGRLCIRRLERVRNSMDSKEANLISKENLSYLELSWWTEVKNIDHEAIIEALQPPSNIKELRVEGYPGVELPNWMKNIGNFVHLTEMELHELPNLEELPWTNGLTPTVSLQVLKLEFFPKLTTPGGAGLANLTSLRELHITACDSLTSLPKLGISSLVILKISSCKAMSSVSEGLQHLTSLQELFFWVCPELEFSVECFDHLISLRKLIIDDCFKLKELPDALPRLTAFRELTIRGCHPDLVRKCEKDKGTDWWKIAHISNVEIAESF</sequence>
<keyword evidence="8" id="KW-1185">Reference proteome</keyword>
<keyword evidence="1" id="KW-0433">Leucine-rich repeat</keyword>
<dbReference type="PRINTS" id="PR00364">
    <property type="entry name" value="DISEASERSIST"/>
</dbReference>
<keyword evidence="4" id="KW-0611">Plant defense</keyword>
<organism evidence="7 8">
    <name type="scientific">Stephania yunnanensis</name>
    <dbReference type="NCBI Taxonomy" id="152371"/>
    <lineage>
        <taxon>Eukaryota</taxon>
        <taxon>Viridiplantae</taxon>
        <taxon>Streptophyta</taxon>
        <taxon>Embryophyta</taxon>
        <taxon>Tracheophyta</taxon>
        <taxon>Spermatophyta</taxon>
        <taxon>Magnoliopsida</taxon>
        <taxon>Ranunculales</taxon>
        <taxon>Menispermaceae</taxon>
        <taxon>Menispermoideae</taxon>
        <taxon>Cissampelideae</taxon>
        <taxon>Stephania</taxon>
    </lineage>
</organism>
<dbReference type="InterPro" id="IPR003591">
    <property type="entry name" value="Leu-rich_rpt_typical-subtyp"/>
</dbReference>
<dbReference type="PROSITE" id="PS51450">
    <property type="entry name" value="LRR"/>
    <property type="match status" value="2"/>
</dbReference>
<name>A0AAP0E6P3_9MAGN</name>
<dbReference type="EMBL" id="JBBNAF010000013">
    <property type="protein sequence ID" value="KAK9087619.1"/>
    <property type="molecule type" value="Genomic_DNA"/>
</dbReference>
<dbReference type="Gene3D" id="3.80.10.10">
    <property type="entry name" value="Ribonuclease Inhibitor"/>
    <property type="match status" value="4"/>
</dbReference>
<dbReference type="Gene3D" id="1.10.10.10">
    <property type="entry name" value="Winged helix-like DNA-binding domain superfamily/Winged helix DNA-binding domain"/>
    <property type="match status" value="1"/>
</dbReference>
<comment type="caution">
    <text evidence="7">The sequence shown here is derived from an EMBL/GenBank/DDBJ whole genome shotgun (WGS) entry which is preliminary data.</text>
</comment>
<protein>
    <recommendedName>
        <fullName evidence="6">EF-hand domain-containing protein</fullName>
    </recommendedName>
</protein>
<dbReference type="AlphaFoldDB" id="A0AAP0E6P3"/>
<dbReference type="InterPro" id="IPR056789">
    <property type="entry name" value="LRR_R13L1-DRL21"/>
</dbReference>
<dbReference type="GO" id="GO:0043531">
    <property type="term" value="F:ADP binding"/>
    <property type="evidence" value="ECO:0007669"/>
    <property type="project" value="InterPro"/>
</dbReference>
<dbReference type="InterPro" id="IPR042197">
    <property type="entry name" value="Apaf_helical"/>
</dbReference>
<dbReference type="PANTHER" id="PTHR36766:SF42">
    <property type="entry name" value="NB-ARC DOMAIN DISEASE RESISTANCE PROTEIN"/>
    <property type="match status" value="1"/>
</dbReference>
<dbReference type="Pfam" id="PF18052">
    <property type="entry name" value="Rx_N"/>
    <property type="match status" value="1"/>
</dbReference>
<dbReference type="Gene3D" id="1.20.5.4130">
    <property type="match status" value="1"/>
</dbReference>
<gene>
    <name evidence="7" type="ORF">Syun_030013</name>
</gene>
<keyword evidence="5" id="KW-0067">ATP-binding</keyword>
<dbReference type="GO" id="GO:0006952">
    <property type="term" value="P:defense response"/>
    <property type="evidence" value="ECO:0007669"/>
    <property type="project" value="UniProtKB-KW"/>
</dbReference>
<evidence type="ECO:0000256" key="2">
    <source>
        <dbReference type="ARBA" id="ARBA00022737"/>
    </source>
</evidence>
<dbReference type="GO" id="GO:0005524">
    <property type="term" value="F:ATP binding"/>
    <property type="evidence" value="ECO:0007669"/>
    <property type="project" value="UniProtKB-KW"/>
</dbReference>
<dbReference type="InterPro" id="IPR002182">
    <property type="entry name" value="NB-ARC"/>
</dbReference>
<dbReference type="SMART" id="SM00365">
    <property type="entry name" value="LRR_SD22"/>
    <property type="match status" value="2"/>
</dbReference>
<dbReference type="InterPro" id="IPR041118">
    <property type="entry name" value="Rx_N"/>
</dbReference>
<dbReference type="GO" id="GO:0051707">
    <property type="term" value="P:response to other organism"/>
    <property type="evidence" value="ECO:0007669"/>
    <property type="project" value="UniProtKB-ARBA"/>
</dbReference>
<proteinExistence type="predicted"/>
<evidence type="ECO:0000256" key="1">
    <source>
        <dbReference type="ARBA" id="ARBA00022614"/>
    </source>
</evidence>
<dbReference type="InterPro" id="IPR027417">
    <property type="entry name" value="P-loop_NTPase"/>
</dbReference>